<proteinExistence type="predicted"/>
<name>A0A9Q3FX02_9BASI</name>
<sequence>MIVSCKSLNKKPIASIVFVVTAPITQNGCPLLTEYSEFHSTRICIMLPCVTEKEFFDAVKAWCFPGNQFQKLKVVPDLPSTLIKKGSGIPKPNNTIVLTLRHSFSLFKKLGIKAKEHEGLLAQAACHTPPTLDQAAFDQLITAAILSKGKEKPSSNFMGQVILNASQTRPEAVRLTSPFVY</sequence>
<evidence type="ECO:0000313" key="1">
    <source>
        <dbReference type="EMBL" id="MBW0546734.1"/>
    </source>
</evidence>
<accession>A0A9Q3FX02</accession>
<reference evidence="1" key="1">
    <citation type="submission" date="2021-03" db="EMBL/GenBank/DDBJ databases">
        <title>Draft genome sequence of rust myrtle Austropuccinia psidii MF-1, a brazilian biotype.</title>
        <authorList>
            <person name="Quecine M.C."/>
            <person name="Pachon D.M.R."/>
            <person name="Bonatelli M.L."/>
            <person name="Correr F.H."/>
            <person name="Franceschini L.M."/>
            <person name="Leite T.F."/>
            <person name="Margarido G.R.A."/>
            <person name="Almeida C.A."/>
            <person name="Ferrarezi J.A."/>
            <person name="Labate C.A."/>
        </authorList>
    </citation>
    <scope>NUCLEOTIDE SEQUENCE</scope>
    <source>
        <strain evidence="1">MF-1</strain>
    </source>
</reference>
<protein>
    <submittedName>
        <fullName evidence="1">Uncharacterized protein</fullName>
    </submittedName>
</protein>
<organism evidence="1 2">
    <name type="scientific">Austropuccinia psidii MF-1</name>
    <dbReference type="NCBI Taxonomy" id="1389203"/>
    <lineage>
        <taxon>Eukaryota</taxon>
        <taxon>Fungi</taxon>
        <taxon>Dikarya</taxon>
        <taxon>Basidiomycota</taxon>
        <taxon>Pucciniomycotina</taxon>
        <taxon>Pucciniomycetes</taxon>
        <taxon>Pucciniales</taxon>
        <taxon>Sphaerophragmiaceae</taxon>
        <taxon>Austropuccinia</taxon>
    </lineage>
</organism>
<dbReference type="EMBL" id="AVOT02051736">
    <property type="protein sequence ID" value="MBW0546734.1"/>
    <property type="molecule type" value="Genomic_DNA"/>
</dbReference>
<evidence type="ECO:0000313" key="2">
    <source>
        <dbReference type="Proteomes" id="UP000765509"/>
    </source>
</evidence>
<gene>
    <name evidence="1" type="ORF">O181_086449</name>
</gene>
<comment type="caution">
    <text evidence="1">The sequence shown here is derived from an EMBL/GenBank/DDBJ whole genome shotgun (WGS) entry which is preliminary data.</text>
</comment>
<dbReference type="OrthoDB" id="2505547at2759"/>
<dbReference type="Proteomes" id="UP000765509">
    <property type="component" value="Unassembled WGS sequence"/>
</dbReference>
<keyword evidence="2" id="KW-1185">Reference proteome</keyword>
<dbReference type="AlphaFoldDB" id="A0A9Q3FX02"/>